<keyword evidence="2" id="KW-0732">Signal</keyword>
<evidence type="ECO:0000256" key="1">
    <source>
        <dbReference type="SAM" id="MobiDB-lite"/>
    </source>
</evidence>
<evidence type="ECO:0000256" key="2">
    <source>
        <dbReference type="SAM" id="SignalP"/>
    </source>
</evidence>
<organism evidence="3 4">
    <name type="scientific">Truncatella angustata</name>
    <dbReference type="NCBI Taxonomy" id="152316"/>
    <lineage>
        <taxon>Eukaryota</taxon>
        <taxon>Fungi</taxon>
        <taxon>Dikarya</taxon>
        <taxon>Ascomycota</taxon>
        <taxon>Pezizomycotina</taxon>
        <taxon>Sordariomycetes</taxon>
        <taxon>Xylariomycetidae</taxon>
        <taxon>Amphisphaeriales</taxon>
        <taxon>Sporocadaceae</taxon>
        <taxon>Truncatella</taxon>
    </lineage>
</organism>
<dbReference type="AlphaFoldDB" id="A0A9P8UE57"/>
<keyword evidence="4" id="KW-1185">Reference proteome</keyword>
<sequence length="664" mass="67810">MNFRSLTALSCAFATTLAQGLSESSLTKYENSLTLDHSFGPVKEAYWTGFPHHRRTPFAVSPDGKSAYLAYLDSSETDVHVQQVDPSTFIAVGTTVTVTGGKEAGGLVAHDDGFALLTNEALPSGTANAPADSTPVPVLYRYTSGEQTWKTFLGGPGVDADFGLAASPDLNGDLVYSEAAGMYGAYFVVTDYTGDASGHYGDSIKYIKDDGTLTTISGASSSWGCSHNTGIAFEAADAAPFASVCAEDQGDIWLNTATQSMSGVKVSNENTTNGASGESFGGMSGSYSGLARLIDSDAYVLAWVSRGAIDITENTWLGGGNTQCSNRTNGRNVAIAQFSDKNTLVGDVATSTIGATDGDSQINWITSGTSDCSNAHVAAFDSKSALVTWEEIENPDCQFIAMGCKGTFTGSRFQLVTDGAKVGEPLVETDTYVAGDMVTLSDGRICWPYVSMTWDLSEAVAYGGSSASTTSMSFACASIGASSGNTTSSATSSAAVASSTVATEAVTSPSAVASTLITSIRSSSATAAATTEAEAEVTVPVTATVVPVESSFQVSSTTAASETEVVVAPVESATEVVSSASVPVQTASDAAPTASAPVKSATEVVPSAYPSNASSGFSFPTGSRSSHSQGAWPSASAYPGFGGHRGGSGNQGQKSSCGSQKRQA</sequence>
<proteinExistence type="predicted"/>
<accession>A0A9P8UE57</accession>
<feature type="compositionally biased region" description="Low complexity" evidence="1">
    <location>
        <begin position="579"/>
        <end position="597"/>
    </location>
</feature>
<feature type="compositionally biased region" description="Polar residues" evidence="1">
    <location>
        <begin position="653"/>
        <end position="664"/>
    </location>
</feature>
<feature type="region of interest" description="Disordered" evidence="1">
    <location>
        <begin position="579"/>
        <end position="598"/>
    </location>
</feature>
<gene>
    <name evidence="3" type="ORF">BKA67DRAFT_693629</name>
</gene>
<evidence type="ECO:0000313" key="3">
    <source>
        <dbReference type="EMBL" id="KAH6648266.1"/>
    </source>
</evidence>
<dbReference type="RefSeq" id="XP_045954773.1">
    <property type="nucleotide sequence ID" value="XM_046109252.1"/>
</dbReference>
<comment type="caution">
    <text evidence="3">The sequence shown here is derived from an EMBL/GenBank/DDBJ whole genome shotgun (WGS) entry which is preliminary data.</text>
</comment>
<dbReference type="EMBL" id="JAGPXC010000007">
    <property type="protein sequence ID" value="KAH6648266.1"/>
    <property type="molecule type" value="Genomic_DNA"/>
</dbReference>
<feature type="compositionally biased region" description="Polar residues" evidence="1">
    <location>
        <begin position="610"/>
        <end position="631"/>
    </location>
</feature>
<reference evidence="3" key="1">
    <citation type="journal article" date="2021" name="Nat. Commun.">
        <title>Genetic determinants of endophytism in the Arabidopsis root mycobiome.</title>
        <authorList>
            <person name="Mesny F."/>
            <person name="Miyauchi S."/>
            <person name="Thiergart T."/>
            <person name="Pickel B."/>
            <person name="Atanasova L."/>
            <person name="Karlsson M."/>
            <person name="Huettel B."/>
            <person name="Barry K.W."/>
            <person name="Haridas S."/>
            <person name="Chen C."/>
            <person name="Bauer D."/>
            <person name="Andreopoulos W."/>
            <person name="Pangilinan J."/>
            <person name="LaButti K."/>
            <person name="Riley R."/>
            <person name="Lipzen A."/>
            <person name="Clum A."/>
            <person name="Drula E."/>
            <person name="Henrissat B."/>
            <person name="Kohler A."/>
            <person name="Grigoriev I.V."/>
            <person name="Martin F.M."/>
            <person name="Hacquard S."/>
        </authorList>
    </citation>
    <scope>NUCLEOTIDE SEQUENCE</scope>
    <source>
        <strain evidence="3">MPI-SDFR-AT-0073</strain>
    </source>
</reference>
<feature type="region of interest" description="Disordered" evidence="1">
    <location>
        <begin position="610"/>
        <end position="664"/>
    </location>
</feature>
<evidence type="ECO:0000313" key="4">
    <source>
        <dbReference type="Proteomes" id="UP000758603"/>
    </source>
</evidence>
<name>A0A9P8UE57_9PEZI</name>
<dbReference type="GeneID" id="70138143"/>
<feature type="compositionally biased region" description="Gly residues" evidence="1">
    <location>
        <begin position="640"/>
        <end position="650"/>
    </location>
</feature>
<protein>
    <submittedName>
        <fullName evidence="3">Uncharacterized protein</fullName>
    </submittedName>
</protein>
<feature type="chain" id="PRO_5040229013" evidence="2">
    <location>
        <begin position="19"/>
        <end position="664"/>
    </location>
</feature>
<feature type="signal peptide" evidence="2">
    <location>
        <begin position="1"/>
        <end position="18"/>
    </location>
</feature>
<dbReference type="Proteomes" id="UP000758603">
    <property type="component" value="Unassembled WGS sequence"/>
</dbReference>
<dbReference type="OrthoDB" id="2890403at2759"/>